<dbReference type="SUPFAM" id="SSF56436">
    <property type="entry name" value="C-type lectin-like"/>
    <property type="match status" value="1"/>
</dbReference>
<evidence type="ECO:0000313" key="3">
    <source>
        <dbReference type="Proteomes" id="UP001165085"/>
    </source>
</evidence>
<accession>A0A9W7A0U2</accession>
<dbReference type="OrthoDB" id="659at2759"/>
<comment type="caution">
    <text evidence="2">The sequence shown here is derived from an EMBL/GenBank/DDBJ whole genome shotgun (WGS) entry which is preliminary data.</text>
</comment>
<evidence type="ECO:0000313" key="2">
    <source>
        <dbReference type="EMBL" id="GMH60825.1"/>
    </source>
</evidence>
<name>A0A9W7A0U2_9STRA</name>
<dbReference type="Gene3D" id="3.90.1580.10">
    <property type="entry name" value="paralog of FGE (formylglycine-generating enzyme)"/>
    <property type="match status" value="1"/>
</dbReference>
<dbReference type="GO" id="GO:0120147">
    <property type="term" value="F:formylglycine-generating oxidase activity"/>
    <property type="evidence" value="ECO:0007669"/>
    <property type="project" value="TreeGrafter"/>
</dbReference>
<feature type="domain" description="Sulfatase-modifying factor enzyme-like" evidence="1">
    <location>
        <begin position="501"/>
        <end position="747"/>
    </location>
</feature>
<dbReference type="AlphaFoldDB" id="A0A9W7A0U2"/>
<dbReference type="Proteomes" id="UP001165085">
    <property type="component" value="Unassembled WGS sequence"/>
</dbReference>
<keyword evidence="3" id="KW-1185">Reference proteome</keyword>
<protein>
    <recommendedName>
        <fullName evidence="1">Sulfatase-modifying factor enzyme-like domain-containing protein</fullName>
    </recommendedName>
</protein>
<dbReference type="InterPro" id="IPR005532">
    <property type="entry name" value="SUMF_dom"/>
</dbReference>
<dbReference type="Pfam" id="PF03781">
    <property type="entry name" value="FGE-sulfatase"/>
    <property type="match status" value="1"/>
</dbReference>
<dbReference type="InterPro" id="IPR042095">
    <property type="entry name" value="SUMF_sf"/>
</dbReference>
<sequence>MFDGDNGVTDQLLPPPYEGQNHSEYILSLRLFRESCLRASGYTESQGDGLYSRPELKWTQDAYMQPQSHMYDGFLFDPVEQKFTPERFLEDLNERYGGIDSVLLWPTYTNIGIDDRNQFDWVITVPGGVDALSELVADLKAADVQVLFPYSPWDTGTRYGGTDEEQMAELLASTGADGFNADTMAAVTFSFVNASLQADGRYPVIEPESSGVGGEDPDFRYTTFAWDTMSWGYFSDGGYSGDYPLVPFVDKMHFVEPRHMTNICNRWAKNHTGDLQMAWFNGVGFETWENVWGAWNELVPFDAEAVRRVGTMLRFFGGQERRIFQSLGWEPHKPTVQENIFMSFWPSPSADEYLFTLVNRDGRNTTGTQLLLDPADFAKEIDEYSWFDCTHGTKLEVVDNSLAFDLEAENYGCVFATSNGDDDEDLLTFLETMKGLTEKSLWSYRKEWMYLQQERVPAANALTATSKSTTAKDMVRITPEAGWFFESFGVEIEGGENTPDGTDDHGTDIQFESEDHPSLYHGFEVDLEEFYIDTWPVTVEEYSQYLKESGYLGGFDGFGWLSGDSWDRTAEALRSHQPVTVTPKVKGGAGERPVVGVSLQEARDYCSWQGKRLPEVEEWQYVAQGGQSGVQYPWGKVKEEGVGLYPSEIKSDSTVPPRASVHQFDEVWDAAGLSFGVKDLIGNVWQYTSEFQDIHTRAVIMKGSANYYPSGSQWYFPQALRLDSHNKYFLMGDAYERASTVGFRCVRDVEGGSRASRVEEDELS</sequence>
<reference evidence="3" key="1">
    <citation type="journal article" date="2023" name="Commun. Biol.">
        <title>Genome analysis of Parmales, the sister group of diatoms, reveals the evolutionary specialization of diatoms from phago-mixotrophs to photoautotrophs.</title>
        <authorList>
            <person name="Ban H."/>
            <person name="Sato S."/>
            <person name="Yoshikawa S."/>
            <person name="Yamada K."/>
            <person name="Nakamura Y."/>
            <person name="Ichinomiya M."/>
            <person name="Sato N."/>
            <person name="Blanc-Mathieu R."/>
            <person name="Endo H."/>
            <person name="Kuwata A."/>
            <person name="Ogata H."/>
        </authorList>
    </citation>
    <scope>NUCLEOTIDE SEQUENCE [LARGE SCALE GENOMIC DNA]</scope>
    <source>
        <strain evidence="3">NIES 3701</strain>
    </source>
</reference>
<dbReference type="InterPro" id="IPR016187">
    <property type="entry name" value="CTDL_fold"/>
</dbReference>
<dbReference type="EMBL" id="BRXY01000068">
    <property type="protein sequence ID" value="GMH60825.1"/>
    <property type="molecule type" value="Genomic_DNA"/>
</dbReference>
<dbReference type="PANTHER" id="PTHR23150:SF19">
    <property type="entry name" value="FORMYLGLYCINE-GENERATING ENZYME"/>
    <property type="match status" value="1"/>
</dbReference>
<dbReference type="PANTHER" id="PTHR23150">
    <property type="entry name" value="SULFATASE MODIFYING FACTOR 1, 2"/>
    <property type="match status" value="1"/>
</dbReference>
<dbReference type="InterPro" id="IPR051043">
    <property type="entry name" value="Sulfatase_Mod_Factor_Kinase"/>
</dbReference>
<evidence type="ECO:0000259" key="1">
    <source>
        <dbReference type="Pfam" id="PF03781"/>
    </source>
</evidence>
<proteinExistence type="predicted"/>
<gene>
    <name evidence="2" type="ORF">TrST_g8737</name>
</gene>
<organism evidence="2 3">
    <name type="scientific">Triparma strigata</name>
    <dbReference type="NCBI Taxonomy" id="1606541"/>
    <lineage>
        <taxon>Eukaryota</taxon>
        <taxon>Sar</taxon>
        <taxon>Stramenopiles</taxon>
        <taxon>Ochrophyta</taxon>
        <taxon>Bolidophyceae</taxon>
        <taxon>Parmales</taxon>
        <taxon>Triparmaceae</taxon>
        <taxon>Triparma</taxon>
    </lineage>
</organism>